<evidence type="ECO:0000313" key="2">
    <source>
        <dbReference type="Proteomes" id="UP000193404"/>
    </source>
</evidence>
<dbReference type="InterPro" id="IPR023393">
    <property type="entry name" value="START-like_dom_sf"/>
</dbReference>
<reference evidence="1 2" key="1">
    <citation type="submission" date="2017-03" db="EMBL/GenBank/DDBJ databases">
        <title>Sulfur activation and transportation mechanism of thermophilic Archaea Acidianus manzaensis YN-25.</title>
        <authorList>
            <person name="Ma Y."/>
            <person name="Yang Y."/>
            <person name="Xia J."/>
        </authorList>
    </citation>
    <scope>NUCLEOTIDE SEQUENCE [LARGE SCALE GENOMIC DNA]</scope>
    <source>
        <strain evidence="1 2">YN-25</strain>
    </source>
</reference>
<protein>
    <recommendedName>
        <fullName evidence="3">DUF3211 domain-containing protein</fullName>
    </recommendedName>
</protein>
<dbReference type="GeneID" id="41589316"/>
<name>A0A1W6JWJ4_9CREN</name>
<keyword evidence="2" id="KW-1185">Reference proteome</keyword>
<dbReference type="KEGG" id="aman:B6F84_00320"/>
<dbReference type="Gene3D" id="3.30.530.20">
    <property type="match status" value="1"/>
</dbReference>
<dbReference type="Proteomes" id="UP000193404">
    <property type="component" value="Chromosome"/>
</dbReference>
<dbReference type="OrthoDB" id="34680at2157"/>
<dbReference type="EMBL" id="CP020477">
    <property type="protein sequence ID" value="ARM74619.1"/>
    <property type="molecule type" value="Genomic_DNA"/>
</dbReference>
<evidence type="ECO:0000313" key="1">
    <source>
        <dbReference type="EMBL" id="ARM74619.1"/>
    </source>
</evidence>
<dbReference type="InterPro" id="IPR021578">
    <property type="entry name" value="STK_08120-like"/>
</dbReference>
<proteinExistence type="predicted"/>
<sequence>MLIEKEITTSHEEYALMTILSDPSFTLPKLFPPIKKVESKDRKFHCEGNFVGMKFEMNGNVYVSYNSILFVFTLKSGGVKGDGRLEITINEKSVKLVFSYEGWMNRFSRIFFMSKWFENFAKNLDNDVRMERIKRKI</sequence>
<gene>
    <name evidence="1" type="ORF">B6F84_00320</name>
</gene>
<accession>A0A1W6JWJ4</accession>
<organism evidence="1 2">
    <name type="scientific">Acidianus manzaensis</name>
    <dbReference type="NCBI Taxonomy" id="282676"/>
    <lineage>
        <taxon>Archaea</taxon>
        <taxon>Thermoproteota</taxon>
        <taxon>Thermoprotei</taxon>
        <taxon>Sulfolobales</taxon>
        <taxon>Sulfolobaceae</taxon>
        <taxon>Acidianus</taxon>
    </lineage>
</organism>
<dbReference type="Pfam" id="PF11485">
    <property type="entry name" value="STK_08120-like"/>
    <property type="match status" value="1"/>
</dbReference>
<dbReference type="RefSeq" id="WP_148690365.1">
    <property type="nucleotide sequence ID" value="NZ_CP020477.1"/>
</dbReference>
<dbReference type="AlphaFoldDB" id="A0A1W6JWJ4"/>
<evidence type="ECO:0008006" key="3">
    <source>
        <dbReference type="Google" id="ProtNLM"/>
    </source>
</evidence>